<dbReference type="InterPro" id="IPR032370">
    <property type="entry name" value="FlgT_N"/>
</dbReference>
<organism evidence="3 4">
    <name type="scientific">SAR324 cluster bacterium</name>
    <dbReference type="NCBI Taxonomy" id="2024889"/>
    <lineage>
        <taxon>Bacteria</taxon>
        <taxon>Deltaproteobacteria</taxon>
        <taxon>SAR324 cluster</taxon>
    </lineage>
</organism>
<evidence type="ECO:0000313" key="3">
    <source>
        <dbReference type="EMBL" id="MAH62981.1"/>
    </source>
</evidence>
<proteinExistence type="predicted"/>
<keyword evidence="1" id="KW-0732">Signal</keyword>
<evidence type="ECO:0000259" key="2">
    <source>
        <dbReference type="Pfam" id="PF16548"/>
    </source>
</evidence>
<comment type="caution">
    <text evidence="3">The sequence shown here is derived from an EMBL/GenBank/DDBJ whole genome shotgun (WGS) entry which is preliminary data.</text>
</comment>
<dbReference type="Gene3D" id="3.30.1660.40">
    <property type="entry name" value="FlgT, N-terminal domain"/>
    <property type="match status" value="1"/>
</dbReference>
<evidence type="ECO:0000256" key="1">
    <source>
        <dbReference type="SAM" id="SignalP"/>
    </source>
</evidence>
<dbReference type="InterPro" id="IPR038180">
    <property type="entry name" value="FlgT_N_sf"/>
</dbReference>
<protein>
    <recommendedName>
        <fullName evidence="2">Flagellar assembly protein T N-terminal domain-containing protein</fullName>
    </recommendedName>
</protein>
<dbReference type="Pfam" id="PF16548">
    <property type="entry name" value="FlgT_N"/>
    <property type="match status" value="1"/>
</dbReference>
<reference evidence="4" key="1">
    <citation type="submission" date="2017-09" db="EMBL/GenBank/DDBJ databases">
        <title>The Reconstruction of 2,631 Draft Metagenome-Assembled Genomes from the Global Oceans.</title>
        <authorList>
            <person name="Tully B.J."/>
            <person name="Graham E.D."/>
            <person name="Heidelberg J.F."/>
        </authorList>
    </citation>
    <scope>NUCLEOTIDE SEQUENCE [LARGE SCALE GENOMIC DNA]</scope>
</reference>
<gene>
    <name evidence="3" type="ORF">CMN54_05970</name>
</gene>
<evidence type="ECO:0000313" key="4">
    <source>
        <dbReference type="Proteomes" id="UP000226525"/>
    </source>
</evidence>
<dbReference type="EMBL" id="NZEX01000066">
    <property type="protein sequence ID" value="MAH62981.1"/>
    <property type="molecule type" value="Genomic_DNA"/>
</dbReference>
<dbReference type="AlphaFoldDB" id="A0A2D6YIH9"/>
<sequence length="401" mass="45051">MRYLILLLIVNLWANFTALAREITVTGVATIYDENIGGARTQALKNAQREAVEQGVGAYVDATTLTQNFEVIRDEIFSASQGFIREFQVLREGRSSGGSAYEVVIRADVQDSRIVDTLTALRVLHQKMGNKRVMIVYAPTDPNALPRDIGPVSTTLSVIRDEFNRMGFRVFNEQAMEGIYRTIEQAALVDRPVDNLIALALDQQAEILVRFELVGGKRDQRGGVFYATKATVRLSVYDANTGRQIADVVTYGKELSANRPGSYDWFNMLGKAGTRAGKDAAQEAIDRVLAYYQSIGDIGNAYLLVFRNYSIEEEDMILDYLENTPGYQQLSELKNTNRYIEIELFSSEGKSRLRRQMRRDLQERNIPLVAQEATGNRIVFLNPRAPASEEVAAPEQLEVRQ</sequence>
<feature type="domain" description="Flagellar assembly protein T N-terminal" evidence="2">
    <location>
        <begin position="23"/>
        <end position="110"/>
    </location>
</feature>
<dbReference type="Proteomes" id="UP000226525">
    <property type="component" value="Unassembled WGS sequence"/>
</dbReference>
<name>A0A2D6YIH9_9DELT</name>
<feature type="signal peptide" evidence="1">
    <location>
        <begin position="1"/>
        <end position="20"/>
    </location>
</feature>
<feature type="chain" id="PRO_5014621783" description="Flagellar assembly protein T N-terminal domain-containing protein" evidence="1">
    <location>
        <begin position="21"/>
        <end position="401"/>
    </location>
</feature>
<accession>A0A2D6YIH9</accession>